<evidence type="ECO:0000256" key="13">
    <source>
        <dbReference type="ARBA" id="ARBA00023136"/>
    </source>
</evidence>
<comment type="caution">
    <text evidence="20">The sequence shown here is derived from an EMBL/GenBank/DDBJ whole genome shotgun (WGS) entry which is preliminary data.</text>
</comment>
<keyword evidence="10 19" id="KW-0812">Transmembrane</keyword>
<feature type="transmembrane region" description="Helical" evidence="19">
    <location>
        <begin position="131"/>
        <end position="157"/>
    </location>
</feature>
<keyword evidence="13 19" id="KW-0472">Membrane</keyword>
<dbReference type="PANTHER" id="PTHR34148:SF1">
    <property type="entry name" value="ADENOSYLCOBINAMIDE-GDP RIBAZOLETRANSFERASE"/>
    <property type="match status" value="1"/>
</dbReference>
<evidence type="ECO:0000256" key="4">
    <source>
        <dbReference type="ARBA" id="ARBA00010561"/>
    </source>
</evidence>
<evidence type="ECO:0000256" key="7">
    <source>
        <dbReference type="ARBA" id="ARBA00022475"/>
    </source>
</evidence>
<dbReference type="Pfam" id="PF02654">
    <property type="entry name" value="CobS"/>
    <property type="match status" value="1"/>
</dbReference>
<comment type="similarity">
    <text evidence="4">Belongs to the CobS family.</text>
</comment>
<evidence type="ECO:0000256" key="1">
    <source>
        <dbReference type="ARBA" id="ARBA00001946"/>
    </source>
</evidence>
<feature type="transmembrane region" description="Helical" evidence="19">
    <location>
        <begin position="58"/>
        <end position="77"/>
    </location>
</feature>
<gene>
    <name evidence="20" type="ORF">S06H3_23665</name>
</gene>
<evidence type="ECO:0000313" key="20">
    <source>
        <dbReference type="EMBL" id="GAI09498.1"/>
    </source>
</evidence>
<accession>X1KS38</accession>
<keyword evidence="12 19" id="KW-1133">Transmembrane helix</keyword>
<dbReference type="UniPathway" id="UPA00148">
    <property type="reaction ID" value="UER00238"/>
</dbReference>
<feature type="transmembrane region" description="Helical" evidence="19">
    <location>
        <begin position="105"/>
        <end position="124"/>
    </location>
</feature>
<comment type="cofactor">
    <cofactor evidence="1">
        <name>Mg(2+)</name>
        <dbReference type="ChEBI" id="CHEBI:18420"/>
    </cofactor>
</comment>
<keyword evidence="8" id="KW-0169">Cobalamin biosynthesis</keyword>
<keyword evidence="11" id="KW-0460">Magnesium</keyword>
<evidence type="ECO:0000256" key="18">
    <source>
        <dbReference type="ARBA" id="ARBA00049504"/>
    </source>
</evidence>
<evidence type="ECO:0000256" key="14">
    <source>
        <dbReference type="ARBA" id="ARBA00025228"/>
    </source>
</evidence>
<dbReference type="HAMAP" id="MF_00719">
    <property type="entry name" value="CobS"/>
    <property type="match status" value="1"/>
</dbReference>
<evidence type="ECO:0000256" key="12">
    <source>
        <dbReference type="ARBA" id="ARBA00022989"/>
    </source>
</evidence>
<dbReference type="AlphaFoldDB" id="X1KS38"/>
<dbReference type="GO" id="GO:0005886">
    <property type="term" value="C:plasma membrane"/>
    <property type="evidence" value="ECO:0007669"/>
    <property type="project" value="UniProtKB-SubCell"/>
</dbReference>
<evidence type="ECO:0000256" key="19">
    <source>
        <dbReference type="SAM" id="Phobius"/>
    </source>
</evidence>
<comment type="pathway">
    <text evidence="3">Cofactor biosynthesis; adenosylcobalamin biosynthesis; adenosylcobalamin from cob(II)yrinate a,c-diamide: step 7/7.</text>
</comment>
<feature type="transmembrane region" description="Helical" evidence="19">
    <location>
        <begin position="28"/>
        <end position="51"/>
    </location>
</feature>
<evidence type="ECO:0000256" key="6">
    <source>
        <dbReference type="ARBA" id="ARBA00015850"/>
    </source>
</evidence>
<protein>
    <recommendedName>
        <fullName evidence="6">Adenosylcobinamide-GDP ribazoletransferase</fullName>
        <ecNumber evidence="5">2.7.8.26</ecNumber>
    </recommendedName>
    <alternativeName>
        <fullName evidence="16">Cobalamin synthase</fullName>
    </alternativeName>
    <alternativeName>
        <fullName evidence="15">Cobalamin-5'-phosphate synthase</fullName>
    </alternativeName>
</protein>
<evidence type="ECO:0000256" key="11">
    <source>
        <dbReference type="ARBA" id="ARBA00022842"/>
    </source>
</evidence>
<evidence type="ECO:0000256" key="17">
    <source>
        <dbReference type="ARBA" id="ARBA00048623"/>
    </source>
</evidence>
<dbReference type="InterPro" id="IPR003805">
    <property type="entry name" value="CobS"/>
</dbReference>
<organism evidence="20">
    <name type="scientific">marine sediment metagenome</name>
    <dbReference type="NCBI Taxonomy" id="412755"/>
    <lineage>
        <taxon>unclassified sequences</taxon>
        <taxon>metagenomes</taxon>
        <taxon>ecological metagenomes</taxon>
    </lineage>
</organism>
<dbReference type="EC" id="2.7.8.26" evidence="5"/>
<comment type="function">
    <text evidence="14">Joins adenosylcobinamide-GDP and alpha-ribazole to generate adenosylcobalamin (Ado-cobalamin). Also synthesizes adenosylcobalamin 5'-phosphate from adenosylcobinamide-GDP and alpha-ribazole 5'-phosphate.</text>
</comment>
<comment type="catalytic activity">
    <reaction evidence="18">
        <text>alpha-ribazole 5'-phosphate + adenosylcob(III)inamide-GDP = adenosylcob(III)alamin 5'-phosphate + GMP + H(+)</text>
        <dbReference type="Rhea" id="RHEA:23560"/>
        <dbReference type="ChEBI" id="CHEBI:15378"/>
        <dbReference type="ChEBI" id="CHEBI:57918"/>
        <dbReference type="ChEBI" id="CHEBI:58115"/>
        <dbReference type="ChEBI" id="CHEBI:60487"/>
        <dbReference type="ChEBI" id="CHEBI:60493"/>
        <dbReference type="EC" id="2.7.8.26"/>
    </reaction>
</comment>
<dbReference type="GO" id="GO:0008818">
    <property type="term" value="F:cobalamin 5'-phosphate synthase activity"/>
    <property type="evidence" value="ECO:0007669"/>
    <property type="project" value="InterPro"/>
</dbReference>
<reference evidence="20" key="1">
    <citation type="journal article" date="2014" name="Front. Microbiol.">
        <title>High frequency of phylogenetically diverse reductive dehalogenase-homologous genes in deep subseafloor sedimentary metagenomes.</title>
        <authorList>
            <person name="Kawai M."/>
            <person name="Futagami T."/>
            <person name="Toyoda A."/>
            <person name="Takaki Y."/>
            <person name="Nishi S."/>
            <person name="Hori S."/>
            <person name="Arai W."/>
            <person name="Tsubouchi T."/>
            <person name="Morono Y."/>
            <person name="Uchiyama I."/>
            <person name="Ito T."/>
            <person name="Fujiyama A."/>
            <person name="Inagaki F."/>
            <person name="Takami H."/>
        </authorList>
    </citation>
    <scope>NUCLEOTIDE SEQUENCE</scope>
    <source>
        <strain evidence="20">Expedition CK06-06</strain>
    </source>
</reference>
<dbReference type="EMBL" id="BARV01012919">
    <property type="protein sequence ID" value="GAI09498.1"/>
    <property type="molecule type" value="Genomic_DNA"/>
</dbReference>
<sequence>MRFLAALQFLTIIPLPWRREVSPEEVGGSIAYFPVVGIIIGLILAGLNWLLGLILPPAIVNVLLIVSLVIISGALHLDGFVDTCDGTVGGKTAEDRWQVMHDSRAGSFGIIGVCCLLLVKYISLNNVPETLLMATLVLMPVVSRWAMVYAIFAYPYARPSGLGKVF</sequence>
<keyword evidence="7" id="KW-1003">Cell membrane</keyword>
<comment type="catalytic activity">
    <reaction evidence="17">
        <text>alpha-ribazole + adenosylcob(III)inamide-GDP = adenosylcob(III)alamin + GMP + H(+)</text>
        <dbReference type="Rhea" id="RHEA:16049"/>
        <dbReference type="ChEBI" id="CHEBI:10329"/>
        <dbReference type="ChEBI" id="CHEBI:15378"/>
        <dbReference type="ChEBI" id="CHEBI:18408"/>
        <dbReference type="ChEBI" id="CHEBI:58115"/>
        <dbReference type="ChEBI" id="CHEBI:60487"/>
        <dbReference type="EC" id="2.7.8.26"/>
    </reaction>
</comment>
<feature type="non-terminal residue" evidence="20">
    <location>
        <position position="166"/>
    </location>
</feature>
<evidence type="ECO:0000256" key="15">
    <source>
        <dbReference type="ARBA" id="ARBA00032605"/>
    </source>
</evidence>
<dbReference type="GO" id="GO:0051073">
    <property type="term" value="F:adenosylcobinamide-GDP ribazoletransferase activity"/>
    <property type="evidence" value="ECO:0007669"/>
    <property type="project" value="UniProtKB-EC"/>
</dbReference>
<keyword evidence="9" id="KW-0808">Transferase</keyword>
<evidence type="ECO:0000256" key="3">
    <source>
        <dbReference type="ARBA" id="ARBA00004663"/>
    </source>
</evidence>
<dbReference type="PANTHER" id="PTHR34148">
    <property type="entry name" value="ADENOSYLCOBINAMIDE-GDP RIBAZOLETRANSFERASE"/>
    <property type="match status" value="1"/>
</dbReference>
<evidence type="ECO:0000256" key="8">
    <source>
        <dbReference type="ARBA" id="ARBA00022573"/>
    </source>
</evidence>
<comment type="subcellular location">
    <subcellularLocation>
        <location evidence="2">Cell membrane</location>
        <topology evidence="2">Multi-pass membrane protein</topology>
    </subcellularLocation>
</comment>
<evidence type="ECO:0000256" key="5">
    <source>
        <dbReference type="ARBA" id="ARBA00013200"/>
    </source>
</evidence>
<evidence type="ECO:0000256" key="16">
    <source>
        <dbReference type="ARBA" id="ARBA00032853"/>
    </source>
</evidence>
<dbReference type="GO" id="GO:0009236">
    <property type="term" value="P:cobalamin biosynthetic process"/>
    <property type="evidence" value="ECO:0007669"/>
    <property type="project" value="UniProtKB-UniPathway"/>
</dbReference>
<proteinExistence type="inferred from homology"/>
<evidence type="ECO:0000256" key="2">
    <source>
        <dbReference type="ARBA" id="ARBA00004651"/>
    </source>
</evidence>
<evidence type="ECO:0000256" key="10">
    <source>
        <dbReference type="ARBA" id="ARBA00022692"/>
    </source>
</evidence>
<evidence type="ECO:0000256" key="9">
    <source>
        <dbReference type="ARBA" id="ARBA00022679"/>
    </source>
</evidence>
<name>X1KS38_9ZZZZ</name>